<keyword evidence="3" id="KW-0227">DNA damage</keyword>
<keyword evidence="6" id="KW-0234">DNA repair</keyword>
<evidence type="ECO:0000256" key="9">
    <source>
        <dbReference type="ARBA" id="ARBA00023295"/>
    </source>
</evidence>
<feature type="domain" description="Formamidopyrimidine-DNA glycosylase catalytic" evidence="12">
    <location>
        <begin position="185"/>
        <end position="340"/>
    </location>
</feature>
<dbReference type="PROSITE" id="PS51068">
    <property type="entry name" value="FPG_CAT"/>
    <property type="match status" value="1"/>
</dbReference>
<dbReference type="Proteomes" id="UP000663842">
    <property type="component" value="Unassembled WGS sequence"/>
</dbReference>
<evidence type="ECO:0000256" key="2">
    <source>
        <dbReference type="ARBA" id="ARBA00009409"/>
    </source>
</evidence>
<evidence type="ECO:0000259" key="12">
    <source>
        <dbReference type="PROSITE" id="PS51068"/>
    </source>
</evidence>
<protein>
    <recommendedName>
        <fullName evidence="15">DNA-(apurinic or apyrimidinic site) lyase</fullName>
    </recommendedName>
</protein>
<sequence>MVKTYIDQWLYTFPWSQVISGFWQKYPNPYSGHILSEDVYYRTITDDQTLLTKRLLTKTNKIPRWGERIFSRGSVSTIAFIIEESICDLKQKTLTTITKNINLTYLMIVDETCIYRPDQNDETRTICEKKVLATSELFGFKTVLETFAIKRYKKNQELASLGLEFTLHKLFLPHSPLPPVIDKMPELPEVEYARKLLSRFLNHTHITKVSYPDADSLARRFMNCTPTTFANSLVNRKIIDIKRHGKYLWFEMADQQPLTPIFHFGMSGGFRIKSAPDVTYAKEIKLVKMKAKNEVDGQCESFVYDEQLDADLSWPPRFTRIRFTTATGHDVCYTDLRKFGRFHLVDSITPLSCLPLSKLGFDPYLDMPKLEKFIDLAQSYRPASIELKALLLDQSFCAGIGNWIADEILYQSSFHPRKRLNTLNDEQLKLLHKNIDYVIRTAVDAGGNERFPREWLFHYRWTNKRETEDYYKLAIKFDTVGGRTSAYVPQRQKLSNVEQQQVDVKLAAKERKRKSKEKTEEEDGVDEENKKIIDSADIKVSKRKISIKKMISTDSEVNEPLVKRKVPIAPSVISNRPQRAYAPGSGRPSTSVTEKTIDAVRTIIEGDPHSTYQQIETILGISSTAINSIIHDYLNLKKSVQFCRHSLKRFEEGQFHCVFDIIMGDESWFYHYDPELKEQSKVWMSTTDPRPTKVHRNKSAGKRIVAIFFMKYVPLETGATVNASRDVNTRLPQVFTAISEGRETRGLREQYPNPPYSPDLSPCDFLFPKLKKQLRGIWFNDDNEMLTALEQAIGSLTKADLKNCFEDWSIRMHKCIDANGQYFEKIN</sequence>
<accession>A0A819NIY2</accession>
<comment type="catalytic activity">
    <reaction evidence="1">
        <text>Hydrolysis of DNA containing ring-opened 7-methylguanine residues, releasing 2,6-diamino-4-hydroxy-5-(N-methyl)formamidopyrimidine.</text>
        <dbReference type="EC" id="3.2.2.23"/>
    </reaction>
</comment>
<evidence type="ECO:0000256" key="5">
    <source>
        <dbReference type="ARBA" id="ARBA00023125"/>
    </source>
</evidence>
<dbReference type="InterPro" id="IPR010979">
    <property type="entry name" value="Ribosomal_uS13-like_H2TH"/>
</dbReference>
<dbReference type="GO" id="GO:0006284">
    <property type="term" value="P:base-excision repair"/>
    <property type="evidence" value="ECO:0007669"/>
    <property type="project" value="InterPro"/>
</dbReference>
<name>A0A819NIY2_9BILA</name>
<evidence type="ECO:0000256" key="7">
    <source>
        <dbReference type="ARBA" id="ARBA00023239"/>
    </source>
</evidence>
<dbReference type="GO" id="GO:0005634">
    <property type="term" value="C:nucleus"/>
    <property type="evidence" value="ECO:0007669"/>
    <property type="project" value="TreeGrafter"/>
</dbReference>
<dbReference type="Gene3D" id="3.30.420.10">
    <property type="entry name" value="Ribonuclease H-like superfamily/Ribonuclease H"/>
    <property type="match status" value="2"/>
</dbReference>
<keyword evidence="4" id="KW-0378">Hydrolase</keyword>
<dbReference type="AlphaFoldDB" id="A0A819NIY2"/>
<evidence type="ECO:0000313" key="13">
    <source>
        <dbReference type="EMBL" id="CAF3997842.1"/>
    </source>
</evidence>
<dbReference type="FunFam" id="1.10.8.50:FF:000009">
    <property type="entry name" value="Formamidopyrimidine-DNA glycosylase"/>
    <property type="match status" value="1"/>
</dbReference>
<feature type="region of interest" description="Disordered" evidence="10">
    <location>
        <begin position="508"/>
        <end position="528"/>
    </location>
</feature>
<organism evidence="13 14">
    <name type="scientific">Rotaria magnacalcarata</name>
    <dbReference type="NCBI Taxonomy" id="392030"/>
    <lineage>
        <taxon>Eukaryota</taxon>
        <taxon>Metazoa</taxon>
        <taxon>Spiralia</taxon>
        <taxon>Gnathifera</taxon>
        <taxon>Rotifera</taxon>
        <taxon>Eurotatoria</taxon>
        <taxon>Bdelloidea</taxon>
        <taxon>Philodinida</taxon>
        <taxon>Philodinidae</taxon>
        <taxon>Rotaria</taxon>
    </lineage>
</organism>
<feature type="domain" description="PRELI/MSF1" evidence="11">
    <location>
        <begin position="2"/>
        <end position="175"/>
    </location>
</feature>
<dbReference type="InterPro" id="IPR006797">
    <property type="entry name" value="PRELI/MSF1_dom"/>
</dbReference>
<proteinExistence type="inferred from homology"/>
<evidence type="ECO:0000256" key="4">
    <source>
        <dbReference type="ARBA" id="ARBA00022801"/>
    </source>
</evidence>
<dbReference type="InterPro" id="IPR035937">
    <property type="entry name" value="FPG_N"/>
</dbReference>
<dbReference type="Pfam" id="PF04707">
    <property type="entry name" value="PRELI"/>
    <property type="match status" value="1"/>
</dbReference>
<dbReference type="Gene3D" id="3.20.190.10">
    <property type="entry name" value="MutM-like, N-terminal"/>
    <property type="match status" value="1"/>
</dbReference>
<reference evidence="13" key="1">
    <citation type="submission" date="2021-02" db="EMBL/GenBank/DDBJ databases">
        <authorList>
            <person name="Nowell W R."/>
        </authorList>
    </citation>
    <scope>NUCLEOTIDE SEQUENCE</scope>
</reference>
<comment type="similarity">
    <text evidence="2">Belongs to the FPG family.</text>
</comment>
<dbReference type="InterPro" id="IPR036397">
    <property type="entry name" value="RNaseH_sf"/>
</dbReference>
<dbReference type="SMART" id="SM00898">
    <property type="entry name" value="Fapy_DNA_glyco"/>
    <property type="match status" value="1"/>
</dbReference>
<evidence type="ECO:0000313" key="14">
    <source>
        <dbReference type="Proteomes" id="UP000663842"/>
    </source>
</evidence>
<dbReference type="PROSITE" id="PS50904">
    <property type="entry name" value="PRELI_MSF1"/>
    <property type="match status" value="1"/>
</dbReference>
<dbReference type="SUPFAM" id="SSF46946">
    <property type="entry name" value="S13-like H2TH domain"/>
    <property type="match status" value="1"/>
</dbReference>
<evidence type="ECO:0000256" key="6">
    <source>
        <dbReference type="ARBA" id="ARBA00023204"/>
    </source>
</evidence>
<dbReference type="Gene3D" id="1.10.8.50">
    <property type="match status" value="1"/>
</dbReference>
<dbReference type="GO" id="GO:0008534">
    <property type="term" value="F:oxidized purine nucleobase lesion DNA N-glycosylase activity"/>
    <property type="evidence" value="ECO:0007669"/>
    <property type="project" value="UniProtKB-EC"/>
</dbReference>
<dbReference type="PANTHER" id="PTHR22993:SF9">
    <property type="entry name" value="FORMAMIDOPYRIMIDINE-DNA GLYCOSYLASE"/>
    <property type="match status" value="1"/>
</dbReference>
<dbReference type="EMBL" id="CAJOBF010001949">
    <property type="protein sequence ID" value="CAF3997842.1"/>
    <property type="molecule type" value="Genomic_DNA"/>
</dbReference>
<evidence type="ECO:0000256" key="8">
    <source>
        <dbReference type="ARBA" id="ARBA00023268"/>
    </source>
</evidence>
<gene>
    <name evidence="13" type="ORF">UXM345_LOCUS15994</name>
</gene>
<dbReference type="Pfam" id="PF06831">
    <property type="entry name" value="H2TH"/>
    <property type="match status" value="1"/>
</dbReference>
<keyword evidence="5" id="KW-0238">DNA-binding</keyword>
<evidence type="ECO:0000256" key="1">
    <source>
        <dbReference type="ARBA" id="ARBA00001668"/>
    </source>
</evidence>
<dbReference type="SUPFAM" id="SSF81624">
    <property type="entry name" value="N-terminal domain of MutM-like DNA repair proteins"/>
    <property type="match status" value="1"/>
</dbReference>
<dbReference type="GO" id="GO:0016829">
    <property type="term" value="F:lyase activity"/>
    <property type="evidence" value="ECO:0007669"/>
    <property type="project" value="UniProtKB-KW"/>
</dbReference>
<dbReference type="GO" id="GO:0003906">
    <property type="term" value="F:DNA-(apurinic or apyrimidinic site) endonuclease activity"/>
    <property type="evidence" value="ECO:0007669"/>
    <property type="project" value="InterPro"/>
</dbReference>
<evidence type="ECO:0000256" key="3">
    <source>
        <dbReference type="ARBA" id="ARBA00022763"/>
    </source>
</evidence>
<comment type="caution">
    <text evidence="13">The sequence shown here is derived from an EMBL/GenBank/DDBJ whole genome shotgun (WGS) entry which is preliminary data.</text>
</comment>
<dbReference type="InterPro" id="IPR015886">
    <property type="entry name" value="H2TH_FPG"/>
</dbReference>
<keyword evidence="8" id="KW-0511">Multifunctional enzyme</keyword>
<keyword evidence="7" id="KW-0456">Lyase</keyword>
<dbReference type="Pfam" id="PF01149">
    <property type="entry name" value="Fapy_DNA_glyco"/>
    <property type="match status" value="1"/>
</dbReference>
<evidence type="ECO:0008006" key="15">
    <source>
        <dbReference type="Google" id="ProtNLM"/>
    </source>
</evidence>
<dbReference type="SMART" id="SM01232">
    <property type="entry name" value="H2TH"/>
    <property type="match status" value="1"/>
</dbReference>
<evidence type="ECO:0000259" key="11">
    <source>
        <dbReference type="PROSITE" id="PS50904"/>
    </source>
</evidence>
<dbReference type="GO" id="GO:0008270">
    <property type="term" value="F:zinc ion binding"/>
    <property type="evidence" value="ECO:0007669"/>
    <property type="project" value="InterPro"/>
</dbReference>
<dbReference type="InterPro" id="IPR012319">
    <property type="entry name" value="FPG_cat"/>
</dbReference>
<dbReference type="PANTHER" id="PTHR22993">
    <property type="entry name" value="FORMAMIDOPYRIMIDINE-DNA GLYCOSYLASE"/>
    <property type="match status" value="1"/>
</dbReference>
<keyword evidence="9" id="KW-0326">Glycosidase</keyword>
<evidence type="ECO:0000256" key="10">
    <source>
        <dbReference type="SAM" id="MobiDB-lite"/>
    </source>
</evidence>
<dbReference type="GO" id="GO:0003684">
    <property type="term" value="F:damaged DNA binding"/>
    <property type="evidence" value="ECO:0007669"/>
    <property type="project" value="InterPro"/>
</dbReference>